<keyword evidence="2" id="KW-0479">Metal-binding</keyword>
<dbReference type="PANTHER" id="PTHR42796:SF4">
    <property type="entry name" value="FUMARYLACETOACETATE HYDROLASE DOMAIN-CONTAINING PROTEIN 2A"/>
    <property type="match status" value="1"/>
</dbReference>
<dbReference type="SUPFAM" id="SSF56529">
    <property type="entry name" value="FAH"/>
    <property type="match status" value="1"/>
</dbReference>
<dbReference type="Pfam" id="PF01557">
    <property type="entry name" value="FAA_hydrolase"/>
    <property type="match status" value="1"/>
</dbReference>
<evidence type="ECO:0000259" key="3">
    <source>
        <dbReference type="Pfam" id="PF01557"/>
    </source>
</evidence>
<proteinExistence type="inferred from homology"/>
<sequence length="283" mass="31042">MKLATFDTGTGQHVGFIDGDEVVDLTAADPSRATVIELLERDPRKVWASSGSAARLPLSEVKLCSPVPRPPKFLAIGYNYAAHLEETHMERPSRQAWFNKQQTSIIGPGDPIWIPAIAPDEVDYEGELAVVIGKRCKNVPNEKRAVLDVVAGFTIVNDVSVRDWQALEPGMVVSKSFDTHGAIGPWIVTPDEIGDPLDLRLRTYVSGELRQDGHTADMLFNVYEQVAYLSSAFTLEVGDVLSTGTPSGIAWHRPGKYLKAGDTVRIEIEKIGTLENPVIDEPR</sequence>
<dbReference type="GO" id="GO:0019752">
    <property type="term" value="P:carboxylic acid metabolic process"/>
    <property type="evidence" value="ECO:0007669"/>
    <property type="project" value="UniProtKB-ARBA"/>
</dbReference>
<dbReference type="InterPro" id="IPR051121">
    <property type="entry name" value="FAH"/>
</dbReference>
<dbReference type="GO" id="GO:0016787">
    <property type="term" value="F:hydrolase activity"/>
    <property type="evidence" value="ECO:0007669"/>
    <property type="project" value="UniProtKB-KW"/>
</dbReference>
<reference evidence="5" key="1">
    <citation type="submission" date="2018-07" db="EMBL/GenBank/DDBJ databases">
        <title>Streptacidiphilus bronchialis DSM 106435 chromosome.</title>
        <authorList>
            <person name="Batra D."/>
            <person name="Gulvik C.A."/>
        </authorList>
    </citation>
    <scope>NUCLEOTIDE SEQUENCE [LARGE SCALE GENOMIC DNA]</scope>
    <source>
        <strain evidence="5">DSM 106435</strain>
    </source>
</reference>
<dbReference type="KEGG" id="stri:C7M71_014640"/>
<protein>
    <submittedName>
        <fullName evidence="4">FAA hydrolase family protein</fullName>
    </submittedName>
</protein>
<dbReference type="RefSeq" id="WP_111490078.1">
    <property type="nucleotide sequence ID" value="NZ_CP031264.1"/>
</dbReference>
<dbReference type="EMBL" id="CP031264">
    <property type="protein sequence ID" value="AXI78485.1"/>
    <property type="molecule type" value="Genomic_DNA"/>
</dbReference>
<keyword evidence="5" id="KW-1185">Reference proteome</keyword>
<evidence type="ECO:0000256" key="1">
    <source>
        <dbReference type="ARBA" id="ARBA00010211"/>
    </source>
</evidence>
<dbReference type="InterPro" id="IPR036663">
    <property type="entry name" value="Fumarylacetoacetase_C_sf"/>
</dbReference>
<evidence type="ECO:0000313" key="5">
    <source>
        <dbReference type="Proteomes" id="UP000249340"/>
    </source>
</evidence>
<accession>A0A345SXN0</accession>
<dbReference type="AlphaFoldDB" id="A0A345SXN0"/>
<evidence type="ECO:0000313" key="4">
    <source>
        <dbReference type="EMBL" id="AXI78485.1"/>
    </source>
</evidence>
<dbReference type="FunFam" id="3.90.850.10:FF:000002">
    <property type="entry name" value="2-hydroxyhepta-2,4-diene-1,7-dioate isomerase"/>
    <property type="match status" value="1"/>
</dbReference>
<dbReference type="GO" id="GO:0016853">
    <property type="term" value="F:isomerase activity"/>
    <property type="evidence" value="ECO:0007669"/>
    <property type="project" value="UniProtKB-ARBA"/>
</dbReference>
<dbReference type="Proteomes" id="UP000249340">
    <property type="component" value="Chromosome"/>
</dbReference>
<evidence type="ECO:0000256" key="2">
    <source>
        <dbReference type="ARBA" id="ARBA00022723"/>
    </source>
</evidence>
<keyword evidence="4" id="KW-0378">Hydrolase</keyword>
<dbReference type="InterPro" id="IPR011234">
    <property type="entry name" value="Fumarylacetoacetase-like_C"/>
</dbReference>
<gene>
    <name evidence="4" type="ORF">C7M71_014640</name>
</gene>
<comment type="similarity">
    <text evidence="1">Belongs to the FAH family.</text>
</comment>
<organism evidence="4 5">
    <name type="scientific">Peterkaempfera bronchialis</name>
    <dbReference type="NCBI Taxonomy" id="2126346"/>
    <lineage>
        <taxon>Bacteria</taxon>
        <taxon>Bacillati</taxon>
        <taxon>Actinomycetota</taxon>
        <taxon>Actinomycetes</taxon>
        <taxon>Kitasatosporales</taxon>
        <taxon>Streptomycetaceae</taxon>
        <taxon>Peterkaempfera</taxon>
    </lineage>
</organism>
<dbReference type="Gene3D" id="3.90.850.10">
    <property type="entry name" value="Fumarylacetoacetase-like, C-terminal domain"/>
    <property type="match status" value="1"/>
</dbReference>
<name>A0A345SXN0_9ACTN</name>
<dbReference type="OrthoDB" id="2273115at2"/>
<feature type="domain" description="Fumarylacetoacetase-like C-terminal" evidence="3">
    <location>
        <begin position="73"/>
        <end position="278"/>
    </location>
</feature>
<dbReference type="GO" id="GO:0046872">
    <property type="term" value="F:metal ion binding"/>
    <property type="evidence" value="ECO:0007669"/>
    <property type="project" value="UniProtKB-KW"/>
</dbReference>
<dbReference type="PANTHER" id="PTHR42796">
    <property type="entry name" value="FUMARYLACETOACETATE HYDROLASE DOMAIN-CONTAINING PROTEIN 2A-RELATED"/>
    <property type="match status" value="1"/>
</dbReference>